<dbReference type="Gene3D" id="1.10.287.2900">
    <property type="match status" value="1"/>
</dbReference>
<evidence type="ECO:0000256" key="5">
    <source>
        <dbReference type="ARBA" id="ARBA00023010"/>
    </source>
</evidence>
<dbReference type="Proteomes" id="UP000594260">
    <property type="component" value="Unplaced"/>
</dbReference>
<evidence type="ECO:0000256" key="6">
    <source>
        <dbReference type="ARBA" id="ARBA00023128"/>
    </source>
</evidence>
<evidence type="ECO:0000256" key="1">
    <source>
        <dbReference type="ARBA" id="ARBA00004173"/>
    </source>
</evidence>
<dbReference type="GO" id="GO:0045041">
    <property type="term" value="P:protein import into mitochondrial intermembrane space"/>
    <property type="evidence" value="ECO:0007669"/>
    <property type="project" value="InterPro"/>
</dbReference>
<keyword evidence="5" id="KW-0811">Translocation</keyword>
<dbReference type="PANTHER" id="PTHR21622:SF0">
    <property type="entry name" value="COILED-COIL-HELIX-COILED-COIL-HELIX DOMAIN CONTAINING 4"/>
    <property type="match status" value="1"/>
</dbReference>
<evidence type="ECO:0000256" key="8">
    <source>
        <dbReference type="ARBA" id="ARBA00023284"/>
    </source>
</evidence>
<name>A0A7M7JCU4_VARDE</name>
<evidence type="ECO:0000313" key="9">
    <source>
        <dbReference type="EnsemblMetazoa" id="XP_022650138"/>
    </source>
</evidence>
<keyword evidence="6" id="KW-0496">Mitochondrion</keyword>
<keyword evidence="4" id="KW-0560">Oxidoreductase</keyword>
<dbReference type="InterPro" id="IPR039289">
    <property type="entry name" value="CHCHD4"/>
</dbReference>
<dbReference type="GO" id="GO:0005758">
    <property type="term" value="C:mitochondrial intermembrane space"/>
    <property type="evidence" value="ECO:0007669"/>
    <property type="project" value="TreeGrafter"/>
</dbReference>
<dbReference type="InParanoid" id="A0A7M7JCU4"/>
<comment type="subcellular location">
    <subcellularLocation>
        <location evidence="1">Mitochondrion</location>
    </subcellularLocation>
</comment>
<sequence length="158" mass="17249">MAMTTTEYDFGKDHVVLMTEEDAQVSPKYQLPPTANDEPAGAILANGDINWDCPCLGGMASGPCALEFQDAFSCFHYSKADPQGSECMASFQKMQACIQQYPNLYPVSDDNDEATDKLKYLEDNEGIDDSGTATPTIEQQQEKFVAAAAASQEKQKLN</sequence>
<dbReference type="KEGG" id="vde:111245713"/>
<proteinExistence type="predicted"/>
<dbReference type="PANTHER" id="PTHR21622">
    <property type="entry name" value="COILED-COIL-HELIX-COILED-COIL-HELIX DOMAIN CONTAINING 4"/>
    <property type="match status" value="1"/>
</dbReference>
<protein>
    <recommendedName>
        <fullName evidence="11">Mitochondrial intermembrane space import and assembly protein 40</fullName>
    </recommendedName>
</protein>
<evidence type="ECO:0000256" key="7">
    <source>
        <dbReference type="ARBA" id="ARBA00023157"/>
    </source>
</evidence>
<dbReference type="AlphaFoldDB" id="A0A7M7JCU4"/>
<dbReference type="FunCoup" id="A0A7M7JCU4">
    <property type="interactions" value="265"/>
</dbReference>
<reference evidence="9" key="1">
    <citation type="submission" date="2021-01" db="UniProtKB">
        <authorList>
            <consortium name="EnsemblMetazoa"/>
        </authorList>
    </citation>
    <scope>IDENTIFICATION</scope>
</reference>
<keyword evidence="3" id="KW-0653">Protein transport</keyword>
<accession>A0A7M7JCU4</accession>
<dbReference type="GeneID" id="111245713"/>
<evidence type="ECO:0000256" key="4">
    <source>
        <dbReference type="ARBA" id="ARBA00023002"/>
    </source>
</evidence>
<evidence type="ECO:0000313" key="10">
    <source>
        <dbReference type="Proteomes" id="UP000594260"/>
    </source>
</evidence>
<dbReference type="GO" id="GO:0015035">
    <property type="term" value="F:protein-disulfide reductase activity"/>
    <property type="evidence" value="ECO:0007669"/>
    <property type="project" value="InterPro"/>
</dbReference>
<organism evidence="9 10">
    <name type="scientific">Varroa destructor</name>
    <name type="common">Honeybee mite</name>
    <dbReference type="NCBI Taxonomy" id="109461"/>
    <lineage>
        <taxon>Eukaryota</taxon>
        <taxon>Metazoa</taxon>
        <taxon>Ecdysozoa</taxon>
        <taxon>Arthropoda</taxon>
        <taxon>Chelicerata</taxon>
        <taxon>Arachnida</taxon>
        <taxon>Acari</taxon>
        <taxon>Parasitiformes</taxon>
        <taxon>Mesostigmata</taxon>
        <taxon>Gamasina</taxon>
        <taxon>Dermanyssoidea</taxon>
        <taxon>Varroidae</taxon>
        <taxon>Varroa</taxon>
    </lineage>
</organism>
<keyword evidence="10" id="KW-1185">Reference proteome</keyword>
<keyword evidence="2" id="KW-0813">Transport</keyword>
<keyword evidence="7" id="KW-1015">Disulfide bond</keyword>
<dbReference type="EnsemblMetazoa" id="XM_022794403">
    <property type="protein sequence ID" value="XP_022650138"/>
    <property type="gene ID" value="LOC111245713"/>
</dbReference>
<evidence type="ECO:0000256" key="3">
    <source>
        <dbReference type="ARBA" id="ARBA00022927"/>
    </source>
</evidence>
<keyword evidence="8" id="KW-0676">Redox-active center</keyword>
<dbReference type="RefSeq" id="XP_022650138.1">
    <property type="nucleotide sequence ID" value="XM_022794403.1"/>
</dbReference>
<evidence type="ECO:0008006" key="11">
    <source>
        <dbReference type="Google" id="ProtNLM"/>
    </source>
</evidence>
<dbReference type="OrthoDB" id="7481291at2759"/>
<evidence type="ECO:0000256" key="2">
    <source>
        <dbReference type="ARBA" id="ARBA00022448"/>
    </source>
</evidence>
<dbReference type="OMA" id="SEWVLEM"/>